<organism evidence="2 3">
    <name type="scientific">Podarcis lilfordi</name>
    <name type="common">Lilford's wall lizard</name>
    <dbReference type="NCBI Taxonomy" id="74358"/>
    <lineage>
        <taxon>Eukaryota</taxon>
        <taxon>Metazoa</taxon>
        <taxon>Chordata</taxon>
        <taxon>Craniata</taxon>
        <taxon>Vertebrata</taxon>
        <taxon>Euteleostomi</taxon>
        <taxon>Lepidosauria</taxon>
        <taxon>Squamata</taxon>
        <taxon>Bifurcata</taxon>
        <taxon>Unidentata</taxon>
        <taxon>Episquamata</taxon>
        <taxon>Laterata</taxon>
        <taxon>Lacertibaenia</taxon>
        <taxon>Lacertidae</taxon>
        <taxon>Podarcis</taxon>
    </lineage>
</organism>
<evidence type="ECO:0000313" key="2">
    <source>
        <dbReference type="EMBL" id="CAI5771908.1"/>
    </source>
</evidence>
<sequence length="54" mass="6152">NAQCQRQSHTATFSGMSTDQHSNSYIFASCDGVTDLKLPKPNNRKYLFDDLSRR</sequence>
<protein>
    <submittedName>
        <fullName evidence="2">Uncharacterized protein</fullName>
    </submittedName>
</protein>
<gene>
    <name evidence="2" type="ORF">PODLI_1B001358</name>
</gene>
<evidence type="ECO:0000313" key="3">
    <source>
        <dbReference type="Proteomes" id="UP001178461"/>
    </source>
</evidence>
<proteinExistence type="predicted"/>
<dbReference type="AlphaFoldDB" id="A0AA35P4E9"/>
<accession>A0AA35P4E9</accession>
<dbReference type="Proteomes" id="UP001178461">
    <property type="component" value="Chromosome 4"/>
</dbReference>
<feature type="region of interest" description="Disordered" evidence="1">
    <location>
        <begin position="1"/>
        <end position="20"/>
    </location>
</feature>
<feature type="non-terminal residue" evidence="2">
    <location>
        <position position="54"/>
    </location>
</feature>
<dbReference type="EMBL" id="OX395129">
    <property type="protein sequence ID" value="CAI5771908.1"/>
    <property type="molecule type" value="Genomic_DNA"/>
</dbReference>
<reference evidence="2" key="1">
    <citation type="submission" date="2022-12" db="EMBL/GenBank/DDBJ databases">
        <authorList>
            <person name="Alioto T."/>
            <person name="Alioto T."/>
            <person name="Gomez Garrido J."/>
        </authorList>
    </citation>
    <scope>NUCLEOTIDE SEQUENCE</scope>
</reference>
<evidence type="ECO:0000256" key="1">
    <source>
        <dbReference type="SAM" id="MobiDB-lite"/>
    </source>
</evidence>
<keyword evidence="3" id="KW-1185">Reference proteome</keyword>
<name>A0AA35P4E9_9SAUR</name>
<feature type="non-terminal residue" evidence="2">
    <location>
        <position position="1"/>
    </location>
</feature>